<protein>
    <submittedName>
        <fullName evidence="2">NAD(P)-binding protein</fullName>
    </submittedName>
</protein>
<name>A0A6A6QYS2_9PEZI</name>
<dbReference type="InterPro" id="IPR036291">
    <property type="entry name" value="NAD(P)-bd_dom_sf"/>
</dbReference>
<dbReference type="EMBL" id="MU004187">
    <property type="protein sequence ID" value="KAF2496920.1"/>
    <property type="molecule type" value="Genomic_DNA"/>
</dbReference>
<dbReference type="OrthoDB" id="542013at2759"/>
<dbReference type="SUPFAM" id="SSF51735">
    <property type="entry name" value="NAD(P)-binding Rossmann-fold domains"/>
    <property type="match status" value="1"/>
</dbReference>
<dbReference type="AlphaFoldDB" id="A0A6A6QYS2"/>
<dbReference type="Proteomes" id="UP000799750">
    <property type="component" value="Unassembled WGS sequence"/>
</dbReference>
<dbReference type="InterPro" id="IPR002347">
    <property type="entry name" value="SDR_fam"/>
</dbReference>
<dbReference type="Gene3D" id="3.40.50.720">
    <property type="entry name" value="NAD(P)-binding Rossmann-like Domain"/>
    <property type="match status" value="1"/>
</dbReference>
<evidence type="ECO:0000256" key="1">
    <source>
        <dbReference type="ARBA" id="ARBA00023002"/>
    </source>
</evidence>
<keyword evidence="1" id="KW-0560">Oxidoreductase</keyword>
<accession>A0A6A6QYS2</accession>
<keyword evidence="3" id="KW-1185">Reference proteome</keyword>
<dbReference type="PRINTS" id="PR00081">
    <property type="entry name" value="GDHRDH"/>
</dbReference>
<dbReference type="PANTHER" id="PTHR43157">
    <property type="entry name" value="PHOSPHATIDYLINOSITOL-GLYCAN BIOSYNTHESIS CLASS F PROTEIN-RELATED"/>
    <property type="match status" value="1"/>
</dbReference>
<evidence type="ECO:0000313" key="3">
    <source>
        <dbReference type="Proteomes" id="UP000799750"/>
    </source>
</evidence>
<dbReference type="PANTHER" id="PTHR43157:SF31">
    <property type="entry name" value="PHOSPHATIDYLINOSITOL-GLYCAN BIOSYNTHESIS CLASS F PROTEIN"/>
    <property type="match status" value="1"/>
</dbReference>
<reference evidence="2" key="1">
    <citation type="journal article" date="2020" name="Stud. Mycol.">
        <title>101 Dothideomycetes genomes: a test case for predicting lifestyles and emergence of pathogens.</title>
        <authorList>
            <person name="Haridas S."/>
            <person name="Albert R."/>
            <person name="Binder M."/>
            <person name="Bloem J."/>
            <person name="Labutti K."/>
            <person name="Salamov A."/>
            <person name="Andreopoulos B."/>
            <person name="Baker S."/>
            <person name="Barry K."/>
            <person name="Bills G."/>
            <person name="Bluhm B."/>
            <person name="Cannon C."/>
            <person name="Castanera R."/>
            <person name="Culley D."/>
            <person name="Daum C."/>
            <person name="Ezra D."/>
            <person name="Gonzalez J."/>
            <person name="Henrissat B."/>
            <person name="Kuo A."/>
            <person name="Liang C."/>
            <person name="Lipzen A."/>
            <person name="Lutzoni F."/>
            <person name="Magnuson J."/>
            <person name="Mondo S."/>
            <person name="Nolan M."/>
            <person name="Ohm R."/>
            <person name="Pangilinan J."/>
            <person name="Park H.-J."/>
            <person name="Ramirez L."/>
            <person name="Alfaro M."/>
            <person name="Sun H."/>
            <person name="Tritt A."/>
            <person name="Yoshinaga Y."/>
            <person name="Zwiers L.-H."/>
            <person name="Turgeon B."/>
            <person name="Goodwin S."/>
            <person name="Spatafora J."/>
            <person name="Crous P."/>
            <person name="Grigoriev I."/>
        </authorList>
    </citation>
    <scope>NUCLEOTIDE SEQUENCE</scope>
    <source>
        <strain evidence="2">CBS 269.34</strain>
    </source>
</reference>
<evidence type="ECO:0000313" key="2">
    <source>
        <dbReference type="EMBL" id="KAF2496920.1"/>
    </source>
</evidence>
<sequence>MGWASHFIYSQFFLTPPLPITPLNSQVYIITGSNTGLGLAAAAHLARLNCALIILAVRSEARGRAAVTSLVASTGRPASSFAVWPLDLSSFASVRAFGERVAGMERLDAVIQNAGVLREDWVEAEGMESTITINSVGAVLFGMLMLPKLRESARKTGKMGRLSFVGSDLQMQAKFTENQGREEAGLSVLQALGDEKKANMGDRYSTSKLLLILSVRALAQQSPLTPESNVLINLVSPGACQSDLFRSEPSFGMKIVVFLLNHIIGRRTDVGARVLVNGASPELGAEAHGAFIWDDIRSPGGLAEGSKGKALQEEWHKELWAKLESIHPGVTQF</sequence>
<proteinExistence type="predicted"/>
<dbReference type="GO" id="GO:0016491">
    <property type="term" value="F:oxidoreductase activity"/>
    <property type="evidence" value="ECO:0007669"/>
    <property type="project" value="UniProtKB-KW"/>
</dbReference>
<gene>
    <name evidence="2" type="ORF">BU16DRAFT_484249</name>
</gene>
<dbReference type="Pfam" id="PF00106">
    <property type="entry name" value="adh_short"/>
    <property type="match status" value="1"/>
</dbReference>
<organism evidence="2 3">
    <name type="scientific">Lophium mytilinum</name>
    <dbReference type="NCBI Taxonomy" id="390894"/>
    <lineage>
        <taxon>Eukaryota</taxon>
        <taxon>Fungi</taxon>
        <taxon>Dikarya</taxon>
        <taxon>Ascomycota</taxon>
        <taxon>Pezizomycotina</taxon>
        <taxon>Dothideomycetes</taxon>
        <taxon>Pleosporomycetidae</taxon>
        <taxon>Mytilinidiales</taxon>
        <taxon>Mytilinidiaceae</taxon>
        <taxon>Lophium</taxon>
    </lineage>
</organism>